<sequence length="116" mass="14002">MVLKGIKLRIYPDSYQKELIEYNFGANRFVWNNMLDMMIKRHENNPDLKSLKAFDLNYILTTFKKENIWLKKLKAPVYKFLIKTYLKRIRDSLVKNVNFHDSKVRSFQNKAINQNV</sequence>
<accession>A0A921L999</accession>
<evidence type="ECO:0000259" key="1">
    <source>
        <dbReference type="Pfam" id="PF12323"/>
    </source>
</evidence>
<dbReference type="Proteomes" id="UP000747013">
    <property type="component" value="Unassembled WGS sequence"/>
</dbReference>
<organism evidence="2 3">
    <name type="scientific">Companilactobacillus farciminis</name>
    <dbReference type="NCBI Taxonomy" id="1612"/>
    <lineage>
        <taxon>Bacteria</taxon>
        <taxon>Bacillati</taxon>
        <taxon>Bacillota</taxon>
        <taxon>Bacilli</taxon>
        <taxon>Lactobacillales</taxon>
        <taxon>Lactobacillaceae</taxon>
        <taxon>Companilactobacillus</taxon>
    </lineage>
</organism>
<dbReference type="InterPro" id="IPR021027">
    <property type="entry name" value="Transposase_put_HTH"/>
</dbReference>
<protein>
    <submittedName>
        <fullName evidence="2">Helix-turn-helix domain-containing protein</fullName>
    </submittedName>
</protein>
<feature type="domain" description="Transposase putative helix-turn-helix" evidence="1">
    <location>
        <begin position="1"/>
        <end position="45"/>
    </location>
</feature>
<reference evidence="2" key="1">
    <citation type="journal article" date="2021" name="PeerJ">
        <title>Extensive microbial diversity within the chicken gut microbiome revealed by metagenomics and culture.</title>
        <authorList>
            <person name="Gilroy R."/>
            <person name="Ravi A."/>
            <person name="Getino M."/>
            <person name="Pursley I."/>
            <person name="Horton D.L."/>
            <person name="Alikhan N.F."/>
            <person name="Baker D."/>
            <person name="Gharbi K."/>
            <person name="Hall N."/>
            <person name="Watson M."/>
            <person name="Adriaenssens E.M."/>
            <person name="Foster-Nyarko E."/>
            <person name="Jarju S."/>
            <person name="Secka A."/>
            <person name="Antonio M."/>
            <person name="Oren A."/>
            <person name="Chaudhuri R.R."/>
            <person name="La Ragione R."/>
            <person name="Hildebrand F."/>
            <person name="Pallen M.J."/>
        </authorList>
    </citation>
    <scope>NUCLEOTIDE SEQUENCE</scope>
    <source>
        <strain evidence="2">7886</strain>
    </source>
</reference>
<dbReference type="EMBL" id="DYWC01000125">
    <property type="protein sequence ID" value="HJF86895.1"/>
    <property type="molecule type" value="Genomic_DNA"/>
</dbReference>
<evidence type="ECO:0000313" key="2">
    <source>
        <dbReference type="EMBL" id="HJF86895.1"/>
    </source>
</evidence>
<name>A0A921L999_9LACO</name>
<dbReference type="Pfam" id="PF12323">
    <property type="entry name" value="HTH_OrfB_IS605"/>
    <property type="match status" value="1"/>
</dbReference>
<reference evidence="2" key="2">
    <citation type="submission" date="2021-09" db="EMBL/GenBank/DDBJ databases">
        <authorList>
            <person name="Gilroy R."/>
        </authorList>
    </citation>
    <scope>NUCLEOTIDE SEQUENCE</scope>
    <source>
        <strain evidence="2">7886</strain>
    </source>
</reference>
<evidence type="ECO:0000313" key="3">
    <source>
        <dbReference type="Proteomes" id="UP000747013"/>
    </source>
</evidence>
<gene>
    <name evidence="2" type="ORF">K8V88_05600</name>
</gene>
<proteinExistence type="predicted"/>
<dbReference type="AlphaFoldDB" id="A0A921L999"/>
<comment type="caution">
    <text evidence="2">The sequence shown here is derived from an EMBL/GenBank/DDBJ whole genome shotgun (WGS) entry which is preliminary data.</text>
</comment>